<feature type="transmembrane region" description="Helical" evidence="1">
    <location>
        <begin position="82"/>
        <end position="106"/>
    </location>
</feature>
<keyword evidence="1" id="KW-0812">Transmembrane</keyword>
<proteinExistence type="predicted"/>
<gene>
    <name evidence="2" type="ORF">BJ508DRAFT_350271</name>
</gene>
<sequence length="254" mass="27859">MFKRAQKAQCKTKRVTVDAQTDTGRSELESSLLVALHTREPLVANCGIHAEYETYETWIKVVEGRADCCLWMQRKKILRTVLSIKVGLFPLIATLHFASGAAILVISTPQSPDFTLTPCTSSLEVAVAGNPLSTSTLPPSIHGATSVTHDTFPPRAIFQHYNAVLLPHPTPRYGSLTAPNPFLPYNGSATSPRIQSQDKQQVQSIRLLHVEACLCQGKHRCVVQELGVVECLDDWFRGRAWVKFPGLGGVVGSE</sequence>
<dbReference type="EMBL" id="ML119652">
    <property type="protein sequence ID" value="RPA85675.1"/>
    <property type="molecule type" value="Genomic_DNA"/>
</dbReference>
<evidence type="ECO:0000313" key="2">
    <source>
        <dbReference type="EMBL" id="RPA85675.1"/>
    </source>
</evidence>
<evidence type="ECO:0000256" key="1">
    <source>
        <dbReference type="SAM" id="Phobius"/>
    </source>
</evidence>
<reference evidence="2 3" key="1">
    <citation type="journal article" date="2018" name="Nat. Ecol. Evol.">
        <title>Pezizomycetes genomes reveal the molecular basis of ectomycorrhizal truffle lifestyle.</title>
        <authorList>
            <person name="Murat C."/>
            <person name="Payen T."/>
            <person name="Noel B."/>
            <person name="Kuo A."/>
            <person name="Morin E."/>
            <person name="Chen J."/>
            <person name="Kohler A."/>
            <person name="Krizsan K."/>
            <person name="Balestrini R."/>
            <person name="Da Silva C."/>
            <person name="Montanini B."/>
            <person name="Hainaut M."/>
            <person name="Levati E."/>
            <person name="Barry K.W."/>
            <person name="Belfiori B."/>
            <person name="Cichocki N."/>
            <person name="Clum A."/>
            <person name="Dockter R.B."/>
            <person name="Fauchery L."/>
            <person name="Guy J."/>
            <person name="Iotti M."/>
            <person name="Le Tacon F."/>
            <person name="Lindquist E.A."/>
            <person name="Lipzen A."/>
            <person name="Malagnac F."/>
            <person name="Mello A."/>
            <person name="Molinier V."/>
            <person name="Miyauchi S."/>
            <person name="Poulain J."/>
            <person name="Riccioni C."/>
            <person name="Rubini A."/>
            <person name="Sitrit Y."/>
            <person name="Splivallo R."/>
            <person name="Traeger S."/>
            <person name="Wang M."/>
            <person name="Zifcakova L."/>
            <person name="Wipf D."/>
            <person name="Zambonelli A."/>
            <person name="Paolocci F."/>
            <person name="Nowrousian M."/>
            <person name="Ottonello S."/>
            <person name="Baldrian P."/>
            <person name="Spatafora J.W."/>
            <person name="Henrissat B."/>
            <person name="Nagy L.G."/>
            <person name="Aury J.M."/>
            <person name="Wincker P."/>
            <person name="Grigoriev I.V."/>
            <person name="Bonfante P."/>
            <person name="Martin F.M."/>
        </authorList>
    </citation>
    <scope>NUCLEOTIDE SEQUENCE [LARGE SCALE GENOMIC DNA]</scope>
    <source>
        <strain evidence="2 3">RN42</strain>
    </source>
</reference>
<accession>A0A3N4IHQ3</accession>
<name>A0A3N4IHQ3_ASCIM</name>
<organism evidence="2 3">
    <name type="scientific">Ascobolus immersus RN42</name>
    <dbReference type="NCBI Taxonomy" id="1160509"/>
    <lineage>
        <taxon>Eukaryota</taxon>
        <taxon>Fungi</taxon>
        <taxon>Dikarya</taxon>
        <taxon>Ascomycota</taxon>
        <taxon>Pezizomycotina</taxon>
        <taxon>Pezizomycetes</taxon>
        <taxon>Pezizales</taxon>
        <taxon>Ascobolaceae</taxon>
        <taxon>Ascobolus</taxon>
    </lineage>
</organism>
<dbReference type="Proteomes" id="UP000275078">
    <property type="component" value="Unassembled WGS sequence"/>
</dbReference>
<keyword evidence="1" id="KW-0472">Membrane</keyword>
<keyword evidence="3" id="KW-1185">Reference proteome</keyword>
<protein>
    <submittedName>
        <fullName evidence="2">Uncharacterized protein</fullName>
    </submittedName>
</protein>
<dbReference type="AlphaFoldDB" id="A0A3N4IHQ3"/>
<evidence type="ECO:0000313" key="3">
    <source>
        <dbReference type="Proteomes" id="UP000275078"/>
    </source>
</evidence>
<keyword evidence="1" id="KW-1133">Transmembrane helix</keyword>